<dbReference type="Gene3D" id="2.30.180.10">
    <property type="entry name" value="FAS1 domain"/>
    <property type="match status" value="2"/>
</dbReference>
<dbReference type="EMBL" id="KI535697">
    <property type="protein sequence ID" value="ESR65830.1"/>
    <property type="molecule type" value="Genomic_DNA"/>
</dbReference>
<dbReference type="InterPro" id="IPR033254">
    <property type="entry name" value="Plant_FLA"/>
</dbReference>
<feature type="compositionally biased region" description="Acidic residues" evidence="12">
    <location>
        <begin position="423"/>
        <end position="433"/>
    </location>
</feature>
<dbReference type="OMA" id="LCATEAH"/>
<feature type="region of interest" description="Disordered" evidence="12">
    <location>
        <begin position="385"/>
        <end position="436"/>
    </location>
</feature>
<accession>V4UNH6</accession>
<proteinExistence type="inferred from homology"/>
<comment type="function">
    <text evidence="11">May be a cell surface adhesion protein.</text>
</comment>
<name>V4UNH6_CITCL</name>
<comment type="subcellular location">
    <subcellularLocation>
        <location evidence="1">Cell membrane</location>
        <topology evidence="1">Lipid-anchor</topology>
        <topology evidence="1">GPI-anchor</topology>
    </subcellularLocation>
</comment>
<keyword evidence="5" id="KW-0732">Signal</keyword>
<keyword evidence="8" id="KW-0472">Membrane</keyword>
<evidence type="ECO:0000256" key="6">
    <source>
        <dbReference type="ARBA" id="ARBA00022737"/>
    </source>
</evidence>
<evidence type="ECO:0000256" key="2">
    <source>
        <dbReference type="ARBA" id="ARBA00007843"/>
    </source>
</evidence>
<dbReference type="InParanoid" id="V4UNH6"/>
<evidence type="ECO:0000259" key="13">
    <source>
        <dbReference type="PROSITE" id="PS50213"/>
    </source>
</evidence>
<keyword evidence="9" id="KW-0325">Glycoprotein</keyword>
<feature type="compositionally biased region" description="Low complexity" evidence="12">
    <location>
        <begin position="409"/>
        <end position="422"/>
    </location>
</feature>
<dbReference type="Pfam" id="PF02469">
    <property type="entry name" value="Fasciclin"/>
    <property type="match status" value="1"/>
</dbReference>
<keyword evidence="7" id="KW-0654">Proteoglycan</keyword>
<dbReference type="PROSITE" id="PS50213">
    <property type="entry name" value="FAS1"/>
    <property type="match status" value="2"/>
</dbReference>
<keyword evidence="3" id="KW-1003">Cell membrane</keyword>
<evidence type="ECO:0000256" key="9">
    <source>
        <dbReference type="ARBA" id="ARBA00023180"/>
    </source>
</evidence>
<dbReference type="eggNOG" id="ENOG502QR33">
    <property type="taxonomic scope" value="Eukaryota"/>
</dbReference>
<dbReference type="FunCoup" id="V4UNH6">
    <property type="interactions" value="154"/>
</dbReference>
<dbReference type="InterPro" id="IPR000782">
    <property type="entry name" value="FAS1_domain"/>
</dbReference>
<organism evidence="14 15">
    <name type="scientific">Citrus clementina</name>
    <name type="common">Clementine</name>
    <name type="synonym">Citrus deliciosa x Citrus sinensis</name>
    <dbReference type="NCBI Taxonomy" id="85681"/>
    <lineage>
        <taxon>Eukaryota</taxon>
        <taxon>Viridiplantae</taxon>
        <taxon>Streptophyta</taxon>
        <taxon>Embryophyta</taxon>
        <taxon>Tracheophyta</taxon>
        <taxon>Spermatophyta</taxon>
        <taxon>Magnoliopsida</taxon>
        <taxon>eudicotyledons</taxon>
        <taxon>Gunneridae</taxon>
        <taxon>Pentapetalae</taxon>
        <taxon>rosids</taxon>
        <taxon>malvids</taxon>
        <taxon>Sapindales</taxon>
        <taxon>Rutaceae</taxon>
        <taxon>Aurantioideae</taxon>
        <taxon>Citrus</taxon>
    </lineage>
</organism>
<dbReference type="STRING" id="85681.V4UNH6"/>
<dbReference type="KEGG" id="cic:CICLE_v10008218mg"/>
<evidence type="ECO:0000256" key="11">
    <source>
        <dbReference type="ARBA" id="ARBA00024686"/>
    </source>
</evidence>
<dbReference type="GO" id="GO:0098552">
    <property type="term" value="C:side of membrane"/>
    <property type="evidence" value="ECO:0007669"/>
    <property type="project" value="UniProtKB-KW"/>
</dbReference>
<reference evidence="14 15" key="1">
    <citation type="submission" date="2013-10" db="EMBL/GenBank/DDBJ databases">
        <authorList>
            <consortium name="International Citrus Genome Consortium"/>
            <person name="Jenkins J."/>
            <person name="Schmutz J."/>
            <person name="Prochnik S."/>
            <person name="Rokhsar D."/>
            <person name="Gmitter F."/>
            <person name="Ollitrault P."/>
            <person name="Machado M."/>
            <person name="Talon M."/>
            <person name="Wincker P."/>
            <person name="Jaillon O."/>
            <person name="Morgante M."/>
        </authorList>
    </citation>
    <scope>NUCLEOTIDE SEQUENCE</scope>
    <source>
        <strain evidence="15">cv. Clemenules</strain>
    </source>
</reference>
<feature type="region of interest" description="Disordered" evidence="12">
    <location>
        <begin position="1"/>
        <end position="23"/>
    </location>
</feature>
<feature type="domain" description="FAS1" evidence="13">
    <location>
        <begin position="235"/>
        <end position="375"/>
    </location>
</feature>
<feature type="domain" description="FAS1" evidence="13">
    <location>
        <begin position="74"/>
        <end position="222"/>
    </location>
</feature>
<evidence type="ECO:0000256" key="12">
    <source>
        <dbReference type="SAM" id="MobiDB-lite"/>
    </source>
</evidence>
<keyword evidence="6" id="KW-0677">Repeat</keyword>
<dbReference type="PANTHER" id="PTHR32382">
    <property type="entry name" value="FASCICLIN-LIKE ARABINOGALACTAN PROTEIN"/>
    <property type="match status" value="1"/>
</dbReference>
<keyword evidence="15" id="KW-1185">Reference proteome</keyword>
<evidence type="ECO:0000256" key="10">
    <source>
        <dbReference type="ARBA" id="ARBA00023288"/>
    </source>
</evidence>
<gene>
    <name evidence="14" type="ORF">CICLE_v10008218mg</name>
</gene>
<dbReference type="Gramene" id="ESR65830">
    <property type="protein sequence ID" value="ESR65830"/>
    <property type="gene ID" value="CICLE_v10008218mg"/>
</dbReference>
<evidence type="ECO:0000256" key="7">
    <source>
        <dbReference type="ARBA" id="ARBA00022974"/>
    </source>
</evidence>
<keyword evidence="10" id="KW-0449">Lipoprotein</keyword>
<dbReference type="GO" id="GO:0048364">
    <property type="term" value="P:root development"/>
    <property type="evidence" value="ECO:0007669"/>
    <property type="project" value="EnsemblPlants"/>
</dbReference>
<dbReference type="GO" id="GO:0005886">
    <property type="term" value="C:plasma membrane"/>
    <property type="evidence" value="ECO:0007669"/>
    <property type="project" value="UniProtKB-SubCell"/>
</dbReference>
<dbReference type="FunFam" id="2.30.180.10:FF:000008">
    <property type="entry name" value="Fasciclin-like arabinogalactan protein 10"/>
    <property type="match status" value="1"/>
</dbReference>
<sequence length="460" mass="48848">MIGDHQNNIRLCETSKGGPSRSQRQSLFKGLYKLKNQTPLFLSSRSLSSKTTMPQLKTAFLLFSLLLLVSAAQAHNITRILAGHPSFSTFNHYLSVTHLADEINRKTTITVCAIDNAGMSELLSKHPSITTVKNVLSLHILLDYFGAKKLHQITNGTALAATMFQATGSAPGSSGFVNITDLKGGKVGFGAKDNGGKLDALFVKSVEEKPYNISVIQISKVLSSDVAEAPAPGPAELNLTGIMSAHGCKQFADALLANADASKTYQDAAIGGLTVFCPLDDPFKAFLPKFKNLSAADKTSFLEFLGVPVYQSLSMLKSNNGLLNTLATDGGKKFDLTVQDEGEEVTLKTKVNSVKITGTLIDEQPVAMYTTDKVLMPKELFKAAPTPAPAPAPEKAADAPKPHKHKKAAPSPKSDSSDAPADSPDDDPADQTADDNAGVKVGTARFLAVGLSFCLGFLLL</sequence>
<dbReference type="FunFam" id="2.30.180.10:FF:000010">
    <property type="entry name" value="Fasciclin-like arabinogalactan protein 2"/>
    <property type="match status" value="1"/>
</dbReference>
<evidence type="ECO:0000256" key="4">
    <source>
        <dbReference type="ARBA" id="ARBA00022622"/>
    </source>
</evidence>
<evidence type="ECO:0000313" key="14">
    <source>
        <dbReference type="EMBL" id="ESR65830.1"/>
    </source>
</evidence>
<evidence type="ECO:0000256" key="8">
    <source>
        <dbReference type="ARBA" id="ARBA00023136"/>
    </source>
</evidence>
<dbReference type="GO" id="GO:0048367">
    <property type="term" value="P:shoot system development"/>
    <property type="evidence" value="ECO:0007669"/>
    <property type="project" value="EnsemblPlants"/>
</dbReference>
<dbReference type="SUPFAM" id="SSF82153">
    <property type="entry name" value="FAS1 domain"/>
    <property type="match status" value="2"/>
</dbReference>
<dbReference type="Proteomes" id="UP000030687">
    <property type="component" value="Unassembled WGS sequence"/>
</dbReference>
<protein>
    <recommendedName>
        <fullName evidence="13">FAS1 domain-containing protein</fullName>
    </recommendedName>
</protein>
<evidence type="ECO:0000256" key="1">
    <source>
        <dbReference type="ARBA" id="ARBA00004609"/>
    </source>
</evidence>
<dbReference type="InterPro" id="IPR036378">
    <property type="entry name" value="FAS1_dom_sf"/>
</dbReference>
<evidence type="ECO:0000256" key="3">
    <source>
        <dbReference type="ARBA" id="ARBA00022475"/>
    </source>
</evidence>
<keyword evidence="4" id="KW-0336">GPI-anchor</keyword>
<evidence type="ECO:0000313" key="15">
    <source>
        <dbReference type="Proteomes" id="UP000030687"/>
    </source>
</evidence>
<dbReference type="PANTHER" id="PTHR32382:SF4">
    <property type="entry name" value="FASCICLIN-LIKE ARABINOGALACTAN PROTEIN 1"/>
    <property type="match status" value="1"/>
</dbReference>
<dbReference type="AlphaFoldDB" id="V4UNH6"/>
<comment type="similarity">
    <text evidence="2">Belongs to the fasciclin-like AGP family.</text>
</comment>
<evidence type="ECO:0000256" key="5">
    <source>
        <dbReference type="ARBA" id="ARBA00022729"/>
    </source>
</evidence>
<dbReference type="SMART" id="SM00554">
    <property type="entry name" value="FAS1"/>
    <property type="match status" value="2"/>
</dbReference>